<sequence length="394" mass="40345">MTKTVLLASLVAGALTGPVLVDAPATLAIKEITVRPAEPVVGAHGSVKLVIDVVAKGAAKNGVSVKVEPGAPPKPVPGKKPIDGGPTFGPVPKALPSSVTTPAPAVTPALRPSPSAALTPAVQAPAPGRPAAPATPGRPAVAPATPGRPAVAPATPGRPGVAPATPGRPAVAPATPGRPTVAPAPAAPGRPAVAPAPLAPGRPAGTPAAVSAPKPQAPPAPMGLPAVQRPVAPDKLATPGVQPQRVGDGWETWRFMPSQGLTRFYPSGVWTITATAKAEDGSTVTEHHTFNLRHETKLGDLEIDKVRGAKAVRLSGTLRRVDPNGYADFAPFGKQRLEISYRRTETEEWQQVATVDTAATGRFERRVDGRMQGQWKVHYAGNDSYAAEQAGTRR</sequence>
<evidence type="ECO:0000256" key="2">
    <source>
        <dbReference type="SAM" id="SignalP"/>
    </source>
</evidence>
<dbReference type="Proteomes" id="UP001589646">
    <property type="component" value="Unassembled WGS sequence"/>
</dbReference>
<dbReference type="RefSeq" id="WP_346122303.1">
    <property type="nucleotide sequence ID" value="NZ_BAAAXC010000013.1"/>
</dbReference>
<organism evidence="3 4">
    <name type="scientific">Nonomuraea roseola</name>
    <dbReference type="NCBI Taxonomy" id="46179"/>
    <lineage>
        <taxon>Bacteria</taxon>
        <taxon>Bacillati</taxon>
        <taxon>Actinomycetota</taxon>
        <taxon>Actinomycetes</taxon>
        <taxon>Streptosporangiales</taxon>
        <taxon>Streptosporangiaceae</taxon>
        <taxon>Nonomuraea</taxon>
    </lineage>
</organism>
<name>A0ABV5QCE2_9ACTN</name>
<keyword evidence="2" id="KW-0732">Signal</keyword>
<evidence type="ECO:0000313" key="3">
    <source>
        <dbReference type="EMBL" id="MFB9533175.1"/>
    </source>
</evidence>
<evidence type="ECO:0000256" key="1">
    <source>
        <dbReference type="SAM" id="MobiDB-lite"/>
    </source>
</evidence>
<feature type="compositionally biased region" description="Low complexity" evidence="1">
    <location>
        <begin position="120"/>
        <end position="210"/>
    </location>
</feature>
<feature type="chain" id="PRO_5046279209" evidence="2">
    <location>
        <begin position="22"/>
        <end position="394"/>
    </location>
</feature>
<accession>A0ABV5QCE2</accession>
<proteinExistence type="predicted"/>
<evidence type="ECO:0000313" key="4">
    <source>
        <dbReference type="Proteomes" id="UP001589646"/>
    </source>
</evidence>
<keyword evidence="4" id="KW-1185">Reference proteome</keyword>
<reference evidence="3 4" key="1">
    <citation type="submission" date="2024-09" db="EMBL/GenBank/DDBJ databases">
        <authorList>
            <person name="Sun Q."/>
            <person name="Mori K."/>
        </authorList>
    </citation>
    <scope>NUCLEOTIDE SEQUENCE [LARGE SCALE GENOMIC DNA]</scope>
    <source>
        <strain evidence="3 4">JCM 3323</strain>
    </source>
</reference>
<comment type="caution">
    <text evidence="3">The sequence shown here is derived from an EMBL/GenBank/DDBJ whole genome shotgun (WGS) entry which is preliminary data.</text>
</comment>
<feature type="signal peptide" evidence="2">
    <location>
        <begin position="1"/>
        <end position="21"/>
    </location>
</feature>
<protein>
    <submittedName>
        <fullName evidence="3">Uncharacterized protein</fullName>
    </submittedName>
</protein>
<gene>
    <name evidence="3" type="ORF">ACFFRN_41790</name>
</gene>
<dbReference type="EMBL" id="JBHMCE010000017">
    <property type="protein sequence ID" value="MFB9533175.1"/>
    <property type="molecule type" value="Genomic_DNA"/>
</dbReference>
<feature type="region of interest" description="Disordered" evidence="1">
    <location>
        <begin position="68"/>
        <end position="227"/>
    </location>
</feature>